<name>B9TLW1_RICCO</name>
<evidence type="ECO:0000313" key="1">
    <source>
        <dbReference type="EMBL" id="EEF23152.1"/>
    </source>
</evidence>
<sequence>MVGLILEQQAIVALGAAAVVRHAGRQVVEGAGRVLDAFAVDHGVERALEHDGRQ</sequence>
<proteinExistence type="predicted"/>
<dbReference type="Proteomes" id="UP000008311">
    <property type="component" value="Unassembled WGS sequence"/>
</dbReference>
<evidence type="ECO:0000313" key="2">
    <source>
        <dbReference type="Proteomes" id="UP000008311"/>
    </source>
</evidence>
<accession>B9TLW1</accession>
<keyword evidence="2" id="KW-1185">Reference proteome</keyword>
<dbReference type="EMBL" id="EQ987491">
    <property type="protein sequence ID" value="EEF23152.1"/>
    <property type="molecule type" value="Genomic_DNA"/>
</dbReference>
<dbReference type="InParanoid" id="B9TLW1"/>
<dbReference type="AlphaFoldDB" id="B9TLW1"/>
<reference evidence="2" key="1">
    <citation type="journal article" date="2010" name="Nat. Biotechnol.">
        <title>Draft genome sequence of the oilseed species Ricinus communis.</title>
        <authorList>
            <person name="Chan A.P."/>
            <person name="Crabtree J."/>
            <person name="Zhao Q."/>
            <person name="Lorenzi H."/>
            <person name="Orvis J."/>
            <person name="Puiu D."/>
            <person name="Melake-Berhan A."/>
            <person name="Jones K.M."/>
            <person name="Redman J."/>
            <person name="Chen G."/>
            <person name="Cahoon E.B."/>
            <person name="Gedil M."/>
            <person name="Stanke M."/>
            <person name="Haas B.J."/>
            <person name="Wortman J.R."/>
            <person name="Fraser-Liggett C.M."/>
            <person name="Ravel J."/>
            <person name="Rabinowicz P.D."/>
        </authorList>
    </citation>
    <scope>NUCLEOTIDE SEQUENCE [LARGE SCALE GENOMIC DNA]</scope>
    <source>
        <strain evidence="2">cv. Hale</strain>
    </source>
</reference>
<feature type="non-terminal residue" evidence="1">
    <location>
        <position position="54"/>
    </location>
</feature>
<gene>
    <name evidence="1" type="ORF">RCOM_2148120</name>
</gene>
<protein>
    <submittedName>
        <fullName evidence="1">Uncharacterized protein</fullName>
    </submittedName>
</protein>
<organism evidence="1 2">
    <name type="scientific">Ricinus communis</name>
    <name type="common">Castor bean</name>
    <dbReference type="NCBI Taxonomy" id="3988"/>
    <lineage>
        <taxon>Eukaryota</taxon>
        <taxon>Viridiplantae</taxon>
        <taxon>Streptophyta</taxon>
        <taxon>Embryophyta</taxon>
        <taxon>Tracheophyta</taxon>
        <taxon>Spermatophyta</taxon>
        <taxon>Magnoliopsida</taxon>
        <taxon>eudicotyledons</taxon>
        <taxon>Gunneridae</taxon>
        <taxon>Pentapetalae</taxon>
        <taxon>rosids</taxon>
        <taxon>fabids</taxon>
        <taxon>Malpighiales</taxon>
        <taxon>Euphorbiaceae</taxon>
        <taxon>Acalyphoideae</taxon>
        <taxon>Acalypheae</taxon>
        <taxon>Ricinus</taxon>
    </lineage>
</organism>